<dbReference type="GO" id="GO:0003964">
    <property type="term" value="F:RNA-directed DNA polymerase activity"/>
    <property type="evidence" value="ECO:0007669"/>
    <property type="project" value="UniProtKB-KW"/>
</dbReference>
<proteinExistence type="predicted"/>
<dbReference type="GO" id="GO:0015074">
    <property type="term" value="P:DNA integration"/>
    <property type="evidence" value="ECO:0007669"/>
    <property type="project" value="UniProtKB-KW"/>
</dbReference>
<name>I2FS77_USTHO</name>
<keyword evidence="6" id="KW-0378">Hydrolase</keyword>
<dbReference type="PROSITE" id="PS50994">
    <property type="entry name" value="INTEGRASE"/>
    <property type="match status" value="1"/>
</dbReference>
<protein>
    <recommendedName>
        <fullName evidence="16">Integrase catalytic domain-containing protein</fullName>
    </recommendedName>
</protein>
<dbReference type="GO" id="GO:0004519">
    <property type="term" value="F:endonuclease activity"/>
    <property type="evidence" value="ECO:0007669"/>
    <property type="project" value="UniProtKB-KW"/>
</dbReference>
<keyword evidence="12" id="KW-0233">DNA recombination</keyword>
<dbReference type="InterPro" id="IPR036397">
    <property type="entry name" value="RNaseH_sf"/>
</dbReference>
<evidence type="ECO:0000313" key="18">
    <source>
        <dbReference type="Proteomes" id="UP000006174"/>
    </source>
</evidence>
<dbReference type="HOGENOM" id="CLU_067403_0_0_1"/>
<dbReference type="PANTHER" id="PTHR42648">
    <property type="entry name" value="TRANSPOSASE, PUTATIVE-RELATED"/>
    <property type="match status" value="1"/>
</dbReference>
<keyword evidence="1" id="KW-0815">Transposition</keyword>
<evidence type="ECO:0000256" key="11">
    <source>
        <dbReference type="ARBA" id="ARBA00022932"/>
    </source>
</evidence>
<feature type="compositionally biased region" description="Acidic residues" evidence="15">
    <location>
        <begin position="270"/>
        <end position="283"/>
    </location>
</feature>
<dbReference type="Pfam" id="PF25597">
    <property type="entry name" value="SH3_retrovirus"/>
    <property type="match status" value="1"/>
</dbReference>
<evidence type="ECO:0000256" key="10">
    <source>
        <dbReference type="ARBA" id="ARBA00022918"/>
    </source>
</evidence>
<dbReference type="GO" id="GO:0006310">
    <property type="term" value="P:DNA recombination"/>
    <property type="evidence" value="ECO:0007669"/>
    <property type="project" value="UniProtKB-KW"/>
</dbReference>
<dbReference type="SUPFAM" id="SSF53098">
    <property type="entry name" value="Ribonuclease H-like"/>
    <property type="match status" value="1"/>
</dbReference>
<evidence type="ECO:0000256" key="5">
    <source>
        <dbReference type="ARBA" id="ARBA00022759"/>
    </source>
</evidence>
<keyword evidence="9" id="KW-0229">DNA integration</keyword>
<sequence>MASSKMEQAQEPLELIHIDLMTDLQGHPNYHHALVIVDDASSYVYMKPLLSIAEAFPALKAWTKTAEIAMDHTLKCICSDNRTEWSSLAAEEWKREAGFKWQKTTPYVSIQNGRAEHTIRSLQEKMHAMLVQRSVPKGLWPYTIMAAGHVLNLTPSANANRIPYKDFHCTTAHSLVKQLHVFGCLVWVHLPRKDHAGKHGVRAIPGIMISYNDEHKGWKFFTPDHTPSIQWSNSATFHEHKGWHDRPKVQSPLQIGFESLEAESAKPEANDLEPEPEIEEFDTQDSLPHAPIGQPIDDTEDNRLEIAVKDMIRGANTTTLNLTPMMKEALASEDAQQWQEAICKELDGLEAMGTWEVMDILPNTRLIDSKIVLHLKLDADGIPIRHKARLVARGFTQ</sequence>
<dbReference type="GO" id="GO:0003887">
    <property type="term" value="F:DNA-directed DNA polymerase activity"/>
    <property type="evidence" value="ECO:0007669"/>
    <property type="project" value="UniProtKB-KW"/>
</dbReference>
<dbReference type="GO" id="GO:0005634">
    <property type="term" value="C:nucleus"/>
    <property type="evidence" value="ECO:0007669"/>
    <property type="project" value="UniProtKB-ARBA"/>
</dbReference>
<accession>I2FS77</accession>
<evidence type="ECO:0000259" key="16">
    <source>
        <dbReference type="PROSITE" id="PS50994"/>
    </source>
</evidence>
<keyword evidence="5" id="KW-0255">Endonuclease</keyword>
<evidence type="ECO:0000256" key="13">
    <source>
        <dbReference type="ARBA" id="ARBA00048173"/>
    </source>
</evidence>
<dbReference type="AlphaFoldDB" id="I2FS77"/>
<keyword evidence="2" id="KW-0548">Nucleotidyltransferase</keyword>
<dbReference type="GO" id="GO:0016787">
    <property type="term" value="F:hydrolase activity"/>
    <property type="evidence" value="ECO:0007669"/>
    <property type="project" value="UniProtKB-KW"/>
</dbReference>
<comment type="catalytic activity">
    <reaction evidence="14">
        <text>DNA(n) + a 2'-deoxyribonucleoside 5'-triphosphate = DNA(n+1) + diphosphate</text>
        <dbReference type="Rhea" id="RHEA:22508"/>
        <dbReference type="Rhea" id="RHEA-COMP:17339"/>
        <dbReference type="Rhea" id="RHEA-COMP:17340"/>
        <dbReference type="ChEBI" id="CHEBI:33019"/>
        <dbReference type="ChEBI" id="CHEBI:61560"/>
        <dbReference type="ChEBI" id="CHEBI:173112"/>
        <dbReference type="EC" id="2.7.7.7"/>
    </reaction>
</comment>
<feature type="domain" description="Integrase catalytic" evidence="16">
    <location>
        <begin position="8"/>
        <end position="171"/>
    </location>
</feature>
<keyword evidence="4" id="KW-0479">Metal-binding</keyword>
<keyword evidence="11" id="KW-0239">DNA-directed DNA polymerase</keyword>
<feature type="region of interest" description="Disordered" evidence="15">
    <location>
        <begin position="263"/>
        <end position="297"/>
    </location>
</feature>
<evidence type="ECO:0000313" key="17">
    <source>
        <dbReference type="EMBL" id="CCF49770.1"/>
    </source>
</evidence>
<keyword evidence="18" id="KW-1185">Reference proteome</keyword>
<dbReference type="Proteomes" id="UP000006174">
    <property type="component" value="Unassembled WGS sequence"/>
</dbReference>
<evidence type="ECO:0000256" key="4">
    <source>
        <dbReference type="ARBA" id="ARBA00022723"/>
    </source>
</evidence>
<dbReference type="InterPro" id="IPR001584">
    <property type="entry name" value="Integrase_cat-core"/>
</dbReference>
<comment type="caution">
    <text evidence="17">The sequence shown here is derived from an EMBL/GenBank/DDBJ whole genome shotgun (WGS) entry which is preliminary data.</text>
</comment>
<dbReference type="EMBL" id="CAGI01000148">
    <property type="protein sequence ID" value="CCF49770.1"/>
    <property type="molecule type" value="Genomic_DNA"/>
</dbReference>
<evidence type="ECO:0000256" key="14">
    <source>
        <dbReference type="ARBA" id="ARBA00049244"/>
    </source>
</evidence>
<dbReference type="GO" id="GO:0003723">
    <property type="term" value="F:RNA binding"/>
    <property type="evidence" value="ECO:0007669"/>
    <property type="project" value="UniProtKB-KW"/>
</dbReference>
<dbReference type="Gene3D" id="3.30.420.10">
    <property type="entry name" value="Ribonuclease H-like superfamily/Ribonuclease H"/>
    <property type="match status" value="1"/>
</dbReference>
<evidence type="ECO:0000256" key="9">
    <source>
        <dbReference type="ARBA" id="ARBA00022908"/>
    </source>
</evidence>
<evidence type="ECO:0000256" key="12">
    <source>
        <dbReference type="ARBA" id="ARBA00023172"/>
    </source>
</evidence>
<evidence type="ECO:0000256" key="6">
    <source>
        <dbReference type="ARBA" id="ARBA00022801"/>
    </source>
</evidence>
<dbReference type="GO" id="GO:0046872">
    <property type="term" value="F:metal ion binding"/>
    <property type="evidence" value="ECO:0007669"/>
    <property type="project" value="UniProtKB-KW"/>
</dbReference>
<keyword evidence="10" id="KW-0695">RNA-directed DNA polymerase</keyword>
<evidence type="ECO:0000256" key="15">
    <source>
        <dbReference type="SAM" id="MobiDB-lite"/>
    </source>
</evidence>
<keyword evidence="7" id="KW-0460">Magnesium</keyword>
<keyword evidence="11" id="KW-0808">Transferase</keyword>
<reference evidence="17 18" key="1">
    <citation type="journal article" date="2012" name="Plant Cell">
        <title>Genome comparison of barley and maize smut fungi reveals targeted loss of RNA silencing components and species-specific presence of transposable elements.</title>
        <authorList>
            <person name="Laurie J.D."/>
            <person name="Ali S."/>
            <person name="Linning R."/>
            <person name="Mannhaupt G."/>
            <person name="Wong P."/>
            <person name="Gueldener U."/>
            <person name="Muensterkoetter M."/>
            <person name="Moore R."/>
            <person name="Kahmann R."/>
            <person name="Bakkeren G."/>
            <person name="Schirawski J."/>
        </authorList>
    </citation>
    <scope>NUCLEOTIDE SEQUENCE [LARGE SCALE GENOMIC DNA]</scope>
    <source>
        <strain evidence="18">Uh4875-4</strain>
    </source>
</reference>
<dbReference type="InterPro" id="IPR057670">
    <property type="entry name" value="SH3_retrovirus"/>
</dbReference>
<dbReference type="OrthoDB" id="3344688at2759"/>
<evidence type="ECO:0000256" key="8">
    <source>
        <dbReference type="ARBA" id="ARBA00022884"/>
    </source>
</evidence>
<keyword evidence="8" id="KW-0694">RNA-binding</keyword>
<dbReference type="InterPro" id="IPR039537">
    <property type="entry name" value="Retrotran_Ty1/copia-like"/>
</dbReference>
<dbReference type="eggNOG" id="KOG0017">
    <property type="taxonomic scope" value="Eukaryota"/>
</dbReference>
<dbReference type="STRING" id="1128400.I2FS77"/>
<keyword evidence="3" id="KW-0540">Nuclease</keyword>
<gene>
    <name evidence="17" type="ORF">UHOR_10015</name>
</gene>
<evidence type="ECO:0000256" key="1">
    <source>
        <dbReference type="ARBA" id="ARBA00022578"/>
    </source>
</evidence>
<evidence type="ECO:0000256" key="7">
    <source>
        <dbReference type="ARBA" id="ARBA00022842"/>
    </source>
</evidence>
<evidence type="ECO:0000256" key="3">
    <source>
        <dbReference type="ARBA" id="ARBA00022722"/>
    </source>
</evidence>
<dbReference type="GO" id="GO:0032196">
    <property type="term" value="P:transposition"/>
    <property type="evidence" value="ECO:0007669"/>
    <property type="project" value="UniProtKB-KW"/>
</dbReference>
<organism evidence="17 18">
    <name type="scientific">Ustilago hordei</name>
    <name type="common">Barley covered smut fungus</name>
    <dbReference type="NCBI Taxonomy" id="120017"/>
    <lineage>
        <taxon>Eukaryota</taxon>
        <taxon>Fungi</taxon>
        <taxon>Dikarya</taxon>
        <taxon>Basidiomycota</taxon>
        <taxon>Ustilaginomycotina</taxon>
        <taxon>Ustilaginomycetes</taxon>
        <taxon>Ustilaginales</taxon>
        <taxon>Ustilaginaceae</taxon>
        <taxon>Ustilago</taxon>
    </lineage>
</organism>
<dbReference type="PANTHER" id="PTHR42648:SF11">
    <property type="entry name" value="TRANSPOSON TY4-P GAG-POL POLYPROTEIN"/>
    <property type="match status" value="1"/>
</dbReference>
<evidence type="ECO:0000256" key="2">
    <source>
        <dbReference type="ARBA" id="ARBA00022695"/>
    </source>
</evidence>
<dbReference type="InterPro" id="IPR012337">
    <property type="entry name" value="RNaseH-like_sf"/>
</dbReference>
<comment type="catalytic activity">
    <reaction evidence="13">
        <text>DNA(n) + a 2'-deoxyribonucleoside 5'-triphosphate = DNA(n+1) + diphosphate</text>
        <dbReference type="Rhea" id="RHEA:22508"/>
        <dbReference type="Rhea" id="RHEA-COMP:17339"/>
        <dbReference type="Rhea" id="RHEA-COMP:17340"/>
        <dbReference type="ChEBI" id="CHEBI:33019"/>
        <dbReference type="ChEBI" id="CHEBI:61560"/>
        <dbReference type="ChEBI" id="CHEBI:173112"/>
        <dbReference type="EC" id="2.7.7.49"/>
    </reaction>
</comment>